<dbReference type="RefSeq" id="WP_060469798.1">
    <property type="nucleotide sequence ID" value="NZ_AP025515.1"/>
</dbReference>
<dbReference type="InterPro" id="IPR003615">
    <property type="entry name" value="HNH_nuc"/>
</dbReference>
<evidence type="ECO:0000313" key="3">
    <source>
        <dbReference type="Proteomes" id="UP000057389"/>
    </source>
</evidence>
<comment type="caution">
    <text evidence="2">The sequence shown here is derived from an EMBL/GenBank/DDBJ whole genome shotgun (WGS) entry which is preliminary data.</text>
</comment>
<dbReference type="CDD" id="cd00085">
    <property type="entry name" value="HNHc"/>
    <property type="match status" value="1"/>
</dbReference>
<proteinExistence type="predicted"/>
<reference evidence="2 3" key="1">
    <citation type="submission" date="2015-11" db="EMBL/GenBank/DDBJ databases">
        <title>Draft WGS of Vibrio toranzoniae.</title>
        <authorList>
            <person name="Lasa A."/>
            <person name="Romalde J.L."/>
        </authorList>
    </citation>
    <scope>NUCLEOTIDE SEQUENCE [LARGE SCALE GENOMIC DNA]</scope>
    <source>
        <strain evidence="2 3">Vb 10.8</strain>
    </source>
</reference>
<dbReference type="AlphaFoldDB" id="A0A109D4V4"/>
<evidence type="ECO:0000259" key="1">
    <source>
        <dbReference type="Pfam" id="PF13391"/>
    </source>
</evidence>
<accession>A0A109D4V4</accession>
<organism evidence="2 3">
    <name type="scientific">Vibrio toranzoniae</name>
    <dbReference type="NCBI Taxonomy" id="1194427"/>
    <lineage>
        <taxon>Bacteria</taxon>
        <taxon>Pseudomonadati</taxon>
        <taxon>Pseudomonadota</taxon>
        <taxon>Gammaproteobacteria</taxon>
        <taxon>Vibrionales</taxon>
        <taxon>Vibrionaceae</taxon>
        <taxon>Vibrio</taxon>
    </lineage>
</organism>
<dbReference type="EMBL" id="LMXU01000045">
    <property type="protein sequence ID" value="KWT98951.1"/>
    <property type="molecule type" value="Genomic_DNA"/>
</dbReference>
<dbReference type="OrthoDB" id="9052589at2"/>
<name>A0A109D4V4_9VIBR</name>
<sequence length="245" mass="27692">MAISDKTRKILWGKSGTKCAICKQSLVFERTTQDSESVVGEECHIVSGAKKGPRSDPEFPRDKIDDVSNLILLCRIHHKQIDDQVETFTPELLMTIKSNHETWVEEKLKETPQTPKVRIVRDKAEIPEKLCIVHTGKEMFEKMSGCLASYMDYSDNLSDEELDLVANFLQNIKDWSEFVQDLEPVQKINASRDINNELIALRERGLYAFAAVEIQRMVGGIGGESSFPVLHLTVNKADDPNVVSE</sequence>
<protein>
    <recommendedName>
        <fullName evidence="1">HNH nuclease domain-containing protein</fullName>
    </recommendedName>
</protein>
<feature type="domain" description="HNH nuclease" evidence="1">
    <location>
        <begin position="19"/>
        <end position="84"/>
    </location>
</feature>
<evidence type="ECO:0000313" key="2">
    <source>
        <dbReference type="EMBL" id="KWT98951.1"/>
    </source>
</evidence>
<dbReference type="Pfam" id="PF13391">
    <property type="entry name" value="HNH_2"/>
    <property type="match status" value="1"/>
</dbReference>
<gene>
    <name evidence="2" type="ORF">APQ14_19560</name>
</gene>
<keyword evidence="3" id="KW-1185">Reference proteome</keyword>
<dbReference type="GeneID" id="300180241"/>
<dbReference type="Proteomes" id="UP000057389">
    <property type="component" value="Unassembled WGS sequence"/>
</dbReference>